<dbReference type="InterPro" id="IPR004358">
    <property type="entry name" value="Sig_transdc_His_kin-like_C"/>
</dbReference>
<keyword evidence="9" id="KW-0479">Metal-binding</keyword>
<dbReference type="Proteomes" id="UP000734823">
    <property type="component" value="Unassembled WGS sequence"/>
</dbReference>
<keyword evidence="16" id="KW-1133">Transmembrane helix</keyword>
<dbReference type="CDD" id="cd16917">
    <property type="entry name" value="HATPase_UhpB-NarQ-NarX-like"/>
    <property type="match status" value="1"/>
</dbReference>
<keyword evidence="7" id="KW-0963">Cytoplasm</keyword>
<evidence type="ECO:0000256" key="14">
    <source>
        <dbReference type="ARBA" id="ARBA00024827"/>
    </source>
</evidence>
<keyword evidence="16" id="KW-0472">Membrane</keyword>
<dbReference type="Gene3D" id="1.20.5.1930">
    <property type="match status" value="1"/>
</dbReference>
<dbReference type="PANTHER" id="PTHR24421:SF62">
    <property type="entry name" value="SENSORY TRANSDUCTION HISTIDINE KINASE"/>
    <property type="match status" value="1"/>
</dbReference>
<evidence type="ECO:0000256" key="6">
    <source>
        <dbReference type="ARBA" id="ARBA00022485"/>
    </source>
</evidence>
<keyword evidence="19" id="KW-1185">Reference proteome</keyword>
<keyword evidence="10 18" id="KW-0418">Kinase</keyword>
<dbReference type="InterPro" id="IPR003594">
    <property type="entry name" value="HATPase_dom"/>
</dbReference>
<evidence type="ECO:0000256" key="11">
    <source>
        <dbReference type="ARBA" id="ARBA00023004"/>
    </source>
</evidence>
<keyword evidence="11" id="KW-0408">Iron</keyword>
<comment type="caution">
    <text evidence="18">The sequence shown here is derived from an EMBL/GenBank/DDBJ whole genome shotgun (WGS) entry which is preliminary data.</text>
</comment>
<proteinExistence type="predicted"/>
<keyword evidence="6" id="KW-0004">4Fe-4S</keyword>
<feature type="domain" description="Histidine kinase" evidence="17">
    <location>
        <begin position="272"/>
        <end position="363"/>
    </location>
</feature>
<protein>
    <recommendedName>
        <fullName evidence="5">Oxygen sensor histidine kinase NreB</fullName>
        <ecNumber evidence="4">2.7.13.3</ecNumber>
    </recommendedName>
    <alternativeName>
        <fullName evidence="15">Nitrogen regulation protein B</fullName>
    </alternativeName>
</protein>
<evidence type="ECO:0000256" key="13">
    <source>
        <dbReference type="ARBA" id="ARBA00023014"/>
    </source>
</evidence>
<organism evidence="18 19">
    <name type="scientific">Actinokineospora xionganensis</name>
    <dbReference type="NCBI Taxonomy" id="2684470"/>
    <lineage>
        <taxon>Bacteria</taxon>
        <taxon>Bacillati</taxon>
        <taxon>Actinomycetota</taxon>
        <taxon>Actinomycetes</taxon>
        <taxon>Pseudonocardiales</taxon>
        <taxon>Pseudonocardiaceae</taxon>
        <taxon>Actinokineospora</taxon>
    </lineage>
</organism>
<dbReference type="Gene3D" id="3.30.565.10">
    <property type="entry name" value="Histidine kinase-like ATPase, C-terminal domain"/>
    <property type="match status" value="1"/>
</dbReference>
<feature type="transmembrane region" description="Helical" evidence="16">
    <location>
        <begin position="53"/>
        <end position="85"/>
    </location>
</feature>
<name>A0ABR7L3N0_9PSEU</name>
<dbReference type="PROSITE" id="PS50109">
    <property type="entry name" value="HIS_KIN"/>
    <property type="match status" value="1"/>
</dbReference>
<dbReference type="InterPro" id="IPR005467">
    <property type="entry name" value="His_kinase_dom"/>
</dbReference>
<gene>
    <name evidence="18" type="ORF">GPZ80_08950</name>
</gene>
<evidence type="ECO:0000313" key="19">
    <source>
        <dbReference type="Proteomes" id="UP000734823"/>
    </source>
</evidence>
<keyword evidence="8" id="KW-0808">Transferase</keyword>
<feature type="transmembrane region" description="Helical" evidence="16">
    <location>
        <begin position="117"/>
        <end position="137"/>
    </location>
</feature>
<evidence type="ECO:0000256" key="7">
    <source>
        <dbReference type="ARBA" id="ARBA00022490"/>
    </source>
</evidence>
<evidence type="ECO:0000256" key="2">
    <source>
        <dbReference type="ARBA" id="ARBA00001966"/>
    </source>
</evidence>
<feature type="transmembrane region" description="Helical" evidence="16">
    <location>
        <begin position="92"/>
        <end position="111"/>
    </location>
</feature>
<dbReference type="InterPro" id="IPR011712">
    <property type="entry name" value="Sig_transdc_His_kin_sub3_dim/P"/>
</dbReference>
<comment type="cofactor">
    <cofactor evidence="2">
        <name>[4Fe-4S] cluster</name>
        <dbReference type="ChEBI" id="CHEBI:49883"/>
    </cofactor>
</comment>
<keyword evidence="12" id="KW-0902">Two-component regulatory system</keyword>
<evidence type="ECO:0000256" key="9">
    <source>
        <dbReference type="ARBA" id="ARBA00022723"/>
    </source>
</evidence>
<accession>A0ABR7L3N0</accession>
<sequence>MTVLRKAQHGLFAVLVIVAAVRTAQGGSPWVGALGGAGLLAWYALGPLTKARMWWLGILVAGWITLSVYGADWVWVAFPLFFLCLRVLPTPVGQVAVGVLTLIAAAGFMWHRGALDVAALVGPVIGAAVAIVMTAVYDTMRADAAARAELLKELLSAQKKLRESERQAGAIGERERLAREIHDTITQGLTSIVFLLQAGGRTHLDTALSTAQASLDESRRLITALTPAELNGRPLADALKRVTGDSMRVGLDTALVVDGTPYRLPTSTEVALLRVAQGALANVRLHARATKARVTLTYQPGVVRLDIADNGQGFDPHEPPVGKGSGIGLSSMRGRLGEVGGILIVESTPGEGSALSATVPAPEMPS</sequence>
<dbReference type="EC" id="2.7.13.3" evidence="4"/>
<evidence type="ECO:0000256" key="4">
    <source>
        <dbReference type="ARBA" id="ARBA00012438"/>
    </source>
</evidence>
<evidence type="ECO:0000256" key="5">
    <source>
        <dbReference type="ARBA" id="ARBA00017322"/>
    </source>
</evidence>
<dbReference type="InterPro" id="IPR017205">
    <property type="entry name" value="Sig_transdc_His_kinase_ChrS"/>
</dbReference>
<dbReference type="Pfam" id="PF07730">
    <property type="entry name" value="HisKA_3"/>
    <property type="match status" value="1"/>
</dbReference>
<dbReference type="InterPro" id="IPR036890">
    <property type="entry name" value="HATPase_C_sf"/>
</dbReference>
<dbReference type="PANTHER" id="PTHR24421">
    <property type="entry name" value="NITRATE/NITRITE SENSOR PROTEIN NARX-RELATED"/>
    <property type="match status" value="1"/>
</dbReference>
<evidence type="ECO:0000256" key="10">
    <source>
        <dbReference type="ARBA" id="ARBA00022777"/>
    </source>
</evidence>
<reference evidence="18 19" key="1">
    <citation type="submission" date="2020-06" db="EMBL/GenBank/DDBJ databases">
        <title>Actinokineospora xiongansis sp. nov., isolated from soil of Baiyangdian.</title>
        <authorList>
            <person name="Zhang X."/>
        </authorList>
    </citation>
    <scope>NUCLEOTIDE SEQUENCE [LARGE SCALE GENOMIC DNA]</scope>
    <source>
        <strain evidence="18 19">HBU206404</strain>
    </source>
</reference>
<dbReference type="PRINTS" id="PR00344">
    <property type="entry name" value="BCTRLSENSOR"/>
</dbReference>
<evidence type="ECO:0000256" key="3">
    <source>
        <dbReference type="ARBA" id="ARBA00004496"/>
    </source>
</evidence>
<evidence type="ECO:0000256" key="12">
    <source>
        <dbReference type="ARBA" id="ARBA00023012"/>
    </source>
</evidence>
<evidence type="ECO:0000256" key="15">
    <source>
        <dbReference type="ARBA" id="ARBA00030800"/>
    </source>
</evidence>
<evidence type="ECO:0000256" key="8">
    <source>
        <dbReference type="ARBA" id="ARBA00022679"/>
    </source>
</evidence>
<evidence type="ECO:0000256" key="16">
    <source>
        <dbReference type="SAM" id="Phobius"/>
    </source>
</evidence>
<evidence type="ECO:0000313" key="18">
    <source>
        <dbReference type="EMBL" id="MBC6447299.1"/>
    </source>
</evidence>
<dbReference type="InterPro" id="IPR050482">
    <property type="entry name" value="Sensor_HK_TwoCompSys"/>
</dbReference>
<dbReference type="GO" id="GO:0016301">
    <property type="term" value="F:kinase activity"/>
    <property type="evidence" value="ECO:0007669"/>
    <property type="project" value="UniProtKB-KW"/>
</dbReference>
<comment type="subcellular location">
    <subcellularLocation>
        <location evidence="3">Cytoplasm</location>
    </subcellularLocation>
</comment>
<evidence type="ECO:0000256" key="1">
    <source>
        <dbReference type="ARBA" id="ARBA00000085"/>
    </source>
</evidence>
<evidence type="ECO:0000259" key="17">
    <source>
        <dbReference type="PROSITE" id="PS50109"/>
    </source>
</evidence>
<comment type="catalytic activity">
    <reaction evidence="1">
        <text>ATP + protein L-histidine = ADP + protein N-phospho-L-histidine.</text>
        <dbReference type="EC" id="2.7.13.3"/>
    </reaction>
</comment>
<dbReference type="SMART" id="SM00387">
    <property type="entry name" value="HATPase_c"/>
    <property type="match status" value="1"/>
</dbReference>
<dbReference type="SUPFAM" id="SSF55874">
    <property type="entry name" value="ATPase domain of HSP90 chaperone/DNA topoisomerase II/histidine kinase"/>
    <property type="match status" value="1"/>
</dbReference>
<dbReference type="Pfam" id="PF02518">
    <property type="entry name" value="HATPase_c"/>
    <property type="match status" value="1"/>
</dbReference>
<dbReference type="EMBL" id="JABVED010000004">
    <property type="protein sequence ID" value="MBC6447299.1"/>
    <property type="molecule type" value="Genomic_DNA"/>
</dbReference>
<keyword evidence="13" id="KW-0411">Iron-sulfur</keyword>
<comment type="function">
    <text evidence="14">Member of the two-component regulatory system NreB/NreC involved in the control of dissimilatory nitrate/nitrite reduction in response to oxygen. NreB functions as a direct oxygen sensor histidine kinase which is autophosphorylated, in the absence of oxygen, probably at the conserved histidine residue, and transfers its phosphate group probably to a conserved aspartate residue of NreC. NreB/NreC activates the expression of the nitrate (narGHJI) and nitrite (nir) reductase operons, as well as the putative nitrate transporter gene narT.</text>
</comment>
<keyword evidence="16" id="KW-0812">Transmembrane</keyword>
<dbReference type="PIRSF" id="PIRSF037434">
    <property type="entry name" value="STHK_ChrS"/>
    <property type="match status" value="1"/>
</dbReference>